<feature type="domain" description="MOSC" evidence="1">
    <location>
        <begin position="123"/>
        <end position="287"/>
    </location>
</feature>
<dbReference type="PANTHER" id="PTHR14237:SF19">
    <property type="entry name" value="MITOCHONDRIAL AMIDOXIME REDUCING COMPONENT 1"/>
    <property type="match status" value="1"/>
</dbReference>
<dbReference type="RefSeq" id="WP_275311269.1">
    <property type="nucleotide sequence ID" value="NZ_CP095749.1"/>
</dbReference>
<dbReference type="InterPro" id="IPR005302">
    <property type="entry name" value="MoCF_Sase_C"/>
</dbReference>
<name>A0ABY8ALL0_9ACTN</name>
<dbReference type="PROSITE" id="PS51340">
    <property type="entry name" value="MOSC"/>
    <property type="match status" value="1"/>
</dbReference>
<proteinExistence type="predicted"/>
<dbReference type="Proteomes" id="UP001218629">
    <property type="component" value="Chromosome"/>
</dbReference>
<dbReference type="SUPFAM" id="SSF141673">
    <property type="entry name" value="MOSC N-terminal domain-like"/>
    <property type="match status" value="1"/>
</dbReference>
<accession>A0ABY8ALL0</accession>
<evidence type="ECO:0000259" key="1">
    <source>
        <dbReference type="PROSITE" id="PS51340"/>
    </source>
</evidence>
<reference evidence="2 3" key="1">
    <citation type="submission" date="2022-03" db="EMBL/GenBank/DDBJ databases">
        <title>Streptomyces yunnanensis P86,complete genome.</title>
        <authorList>
            <person name="Chen S."/>
            <person name="Zhang Q."/>
        </authorList>
    </citation>
    <scope>NUCLEOTIDE SEQUENCE [LARGE SCALE GENOMIC DNA]</scope>
    <source>
        <strain evidence="2 3">P86</strain>
    </source>
</reference>
<dbReference type="InterPro" id="IPR011037">
    <property type="entry name" value="Pyrv_Knase-like_insert_dom_sf"/>
</dbReference>
<dbReference type="PANTHER" id="PTHR14237">
    <property type="entry name" value="MOLYBDOPTERIN COFACTOR SULFURASE MOSC"/>
    <property type="match status" value="1"/>
</dbReference>
<organism evidence="2 3">
    <name type="scientific">Streptomyces yunnanensis</name>
    <dbReference type="NCBI Taxonomy" id="156453"/>
    <lineage>
        <taxon>Bacteria</taxon>
        <taxon>Bacillati</taxon>
        <taxon>Actinomycetota</taxon>
        <taxon>Actinomycetes</taxon>
        <taxon>Kitasatosporales</taxon>
        <taxon>Streptomycetaceae</taxon>
        <taxon>Streptomyces</taxon>
    </lineage>
</organism>
<dbReference type="Pfam" id="PF03476">
    <property type="entry name" value="MOSC_N"/>
    <property type="match status" value="1"/>
</dbReference>
<evidence type="ECO:0000313" key="2">
    <source>
        <dbReference type="EMBL" id="WEB45044.1"/>
    </source>
</evidence>
<gene>
    <name evidence="2" type="ORF">MOV08_40975</name>
</gene>
<dbReference type="Pfam" id="PF03473">
    <property type="entry name" value="MOSC"/>
    <property type="match status" value="1"/>
</dbReference>
<dbReference type="SUPFAM" id="SSF50800">
    <property type="entry name" value="PK beta-barrel domain-like"/>
    <property type="match status" value="1"/>
</dbReference>
<dbReference type="EMBL" id="CP095749">
    <property type="protein sequence ID" value="WEB45044.1"/>
    <property type="molecule type" value="Genomic_DNA"/>
</dbReference>
<sequence>MADVVDLICYPIKGCAGTSVGDALLTPAGLQHDRSFMVISEDGVYRTQRRHPRLALVRPTVSADGSRLTLDSTDTTSGHGKVRLDVTTSAPRRDVDLFGATFQGIDQGDEVAAWLSEFLGTPSRLVRVPPEHDRIADGLTPGPSGYADSSAVHLLSRSSLTLLNRRMVEQGTPPLPMNRFRPNIVVDSGSGQGRGHGSDSGDWAAVPHTEDRARRISIGGAELGYAKLAVRCAVTLVDQAAGVRQKREPLRTLASYRRAASGGVVFGAKFSVVRPGKLSVGDEVVVHEWGDAEL</sequence>
<keyword evidence="3" id="KW-1185">Reference proteome</keyword>
<dbReference type="InterPro" id="IPR005303">
    <property type="entry name" value="MOCOS_middle"/>
</dbReference>
<protein>
    <submittedName>
        <fullName evidence="2">MOSC N-terminal beta barrel domain-containing protein</fullName>
    </submittedName>
</protein>
<evidence type="ECO:0000313" key="3">
    <source>
        <dbReference type="Proteomes" id="UP001218629"/>
    </source>
</evidence>